<keyword evidence="1" id="KW-1133">Transmembrane helix</keyword>
<organism evidence="2 3">
    <name type="scientific">Paenibacillus antri</name>
    <dbReference type="NCBI Taxonomy" id="2582848"/>
    <lineage>
        <taxon>Bacteria</taxon>
        <taxon>Bacillati</taxon>
        <taxon>Bacillota</taxon>
        <taxon>Bacilli</taxon>
        <taxon>Bacillales</taxon>
        <taxon>Paenibacillaceae</taxon>
        <taxon>Paenibacillus</taxon>
    </lineage>
</organism>
<keyword evidence="3" id="KW-1185">Reference proteome</keyword>
<accession>A0A5R9GG71</accession>
<dbReference type="OrthoDB" id="1550909at2"/>
<evidence type="ECO:0000256" key="1">
    <source>
        <dbReference type="SAM" id="Phobius"/>
    </source>
</evidence>
<dbReference type="RefSeq" id="WP_138192056.1">
    <property type="nucleotide sequence ID" value="NZ_VCIW01000001.1"/>
</dbReference>
<keyword evidence="1" id="KW-0812">Transmembrane</keyword>
<protein>
    <submittedName>
        <fullName evidence="2">Uncharacterized protein</fullName>
    </submittedName>
</protein>
<gene>
    <name evidence="2" type="ORF">FE782_02250</name>
</gene>
<name>A0A5R9GG71_9BACL</name>
<reference evidence="2 3" key="1">
    <citation type="submission" date="2019-05" db="EMBL/GenBank/DDBJ databases">
        <authorList>
            <person name="Narsing Rao M.P."/>
            <person name="Li W.J."/>
        </authorList>
    </citation>
    <scope>NUCLEOTIDE SEQUENCE [LARGE SCALE GENOMIC DNA]</scope>
    <source>
        <strain evidence="2 3">SYSU_K30003</strain>
    </source>
</reference>
<keyword evidence="1" id="KW-0472">Membrane</keyword>
<evidence type="ECO:0000313" key="3">
    <source>
        <dbReference type="Proteomes" id="UP000309676"/>
    </source>
</evidence>
<sequence length="201" mass="22198">MRNAPSRIEWEYEGKPDFSSGTGATRAERTLALGSACIVPVVVLLLASTRDYGWSWLQLAVALALAFDVGGGLVSNALNSCKRFYHTPPKQSEGKLGVVLKHPVRFGSAHVHTILVALLFDADRWATYGLVWYALLMLSVAVVLRTPLYLQRPASFLAILLATLINFYGIAPVPGFEWLAPLLFIKIVYGHMVREEPYRPA</sequence>
<feature type="transmembrane region" description="Helical" evidence="1">
    <location>
        <begin position="156"/>
        <end position="176"/>
    </location>
</feature>
<feature type="transmembrane region" description="Helical" evidence="1">
    <location>
        <begin position="54"/>
        <end position="78"/>
    </location>
</feature>
<proteinExistence type="predicted"/>
<comment type="caution">
    <text evidence="2">The sequence shown here is derived from an EMBL/GenBank/DDBJ whole genome shotgun (WGS) entry which is preliminary data.</text>
</comment>
<feature type="transmembrane region" description="Helical" evidence="1">
    <location>
        <begin position="125"/>
        <end position="144"/>
    </location>
</feature>
<dbReference type="Proteomes" id="UP000309676">
    <property type="component" value="Unassembled WGS sequence"/>
</dbReference>
<dbReference type="AlphaFoldDB" id="A0A5R9GG71"/>
<feature type="transmembrane region" description="Helical" evidence="1">
    <location>
        <begin position="30"/>
        <end position="48"/>
    </location>
</feature>
<evidence type="ECO:0000313" key="2">
    <source>
        <dbReference type="EMBL" id="TLS54189.1"/>
    </source>
</evidence>
<dbReference type="EMBL" id="VCIW01000001">
    <property type="protein sequence ID" value="TLS54189.1"/>
    <property type="molecule type" value="Genomic_DNA"/>
</dbReference>